<dbReference type="PROSITE" id="PS01180">
    <property type="entry name" value="CUB"/>
    <property type="match status" value="1"/>
</dbReference>
<reference evidence="5 6" key="1">
    <citation type="submission" date="2024-05" db="EMBL/GenBank/DDBJ databases">
        <authorList>
            <person name="Wallberg A."/>
        </authorList>
    </citation>
    <scope>NUCLEOTIDE SEQUENCE [LARGE SCALE GENOMIC DNA]</scope>
</reference>
<proteinExistence type="predicted"/>
<dbReference type="Proteomes" id="UP001497623">
    <property type="component" value="Unassembled WGS sequence"/>
</dbReference>
<sequence>PSPAVIRSTGNILTVRLKADGIIGAKGFLANYTAGCGARIGINPNEHGTISSPNYPHPYTTVTNCSWHLNAPEDSRVLLQITHLDINQPLWLSDIFGQNNSCDHDFLK</sequence>
<comment type="caution">
    <text evidence="3">Lacks conserved residue(s) required for the propagation of feature annotation.</text>
</comment>
<name>A0AAV2R820_MEGNR</name>
<evidence type="ECO:0000256" key="1">
    <source>
        <dbReference type="ARBA" id="ARBA00022737"/>
    </source>
</evidence>
<dbReference type="EMBL" id="CAXKWB010017933">
    <property type="protein sequence ID" value="CAL4119924.1"/>
    <property type="molecule type" value="Genomic_DNA"/>
</dbReference>
<keyword evidence="1" id="KW-0677">Repeat</keyword>
<keyword evidence="6" id="KW-1185">Reference proteome</keyword>
<feature type="non-terminal residue" evidence="5">
    <location>
        <position position="1"/>
    </location>
</feature>
<evidence type="ECO:0000259" key="4">
    <source>
        <dbReference type="PROSITE" id="PS01180"/>
    </source>
</evidence>
<dbReference type="InterPro" id="IPR035914">
    <property type="entry name" value="Sperma_CUB_dom_sf"/>
</dbReference>
<evidence type="ECO:0000256" key="2">
    <source>
        <dbReference type="ARBA" id="ARBA00023157"/>
    </source>
</evidence>
<feature type="domain" description="CUB" evidence="4">
    <location>
        <begin position="36"/>
        <end position="108"/>
    </location>
</feature>
<evidence type="ECO:0000313" key="6">
    <source>
        <dbReference type="Proteomes" id="UP001497623"/>
    </source>
</evidence>
<accession>A0AAV2R820</accession>
<protein>
    <recommendedName>
        <fullName evidence="4">CUB domain-containing protein</fullName>
    </recommendedName>
</protein>
<dbReference type="InterPro" id="IPR000859">
    <property type="entry name" value="CUB_dom"/>
</dbReference>
<evidence type="ECO:0000256" key="3">
    <source>
        <dbReference type="PROSITE-ProRule" id="PRU00059"/>
    </source>
</evidence>
<dbReference type="SUPFAM" id="SSF49854">
    <property type="entry name" value="Spermadhesin, CUB domain"/>
    <property type="match status" value="2"/>
</dbReference>
<dbReference type="PANTHER" id="PTHR24251">
    <property type="entry name" value="OVOCHYMASE-RELATED"/>
    <property type="match status" value="1"/>
</dbReference>
<feature type="non-terminal residue" evidence="5">
    <location>
        <position position="108"/>
    </location>
</feature>
<dbReference type="CDD" id="cd00041">
    <property type="entry name" value="CUB"/>
    <property type="match status" value="1"/>
</dbReference>
<dbReference type="AlphaFoldDB" id="A0AAV2R820"/>
<dbReference type="Pfam" id="PF00431">
    <property type="entry name" value="CUB"/>
    <property type="match status" value="1"/>
</dbReference>
<dbReference type="PANTHER" id="PTHR24251:SF37">
    <property type="entry name" value="CUB DOMAIN-CONTAINING PROTEIN"/>
    <property type="match status" value="1"/>
</dbReference>
<comment type="caution">
    <text evidence="5">The sequence shown here is derived from an EMBL/GenBank/DDBJ whole genome shotgun (WGS) entry which is preliminary data.</text>
</comment>
<keyword evidence="2" id="KW-1015">Disulfide bond</keyword>
<gene>
    <name evidence="5" type="ORF">MNOR_LOCUS21891</name>
</gene>
<organism evidence="5 6">
    <name type="scientific">Meganyctiphanes norvegica</name>
    <name type="common">Northern krill</name>
    <name type="synonym">Thysanopoda norvegica</name>
    <dbReference type="NCBI Taxonomy" id="48144"/>
    <lineage>
        <taxon>Eukaryota</taxon>
        <taxon>Metazoa</taxon>
        <taxon>Ecdysozoa</taxon>
        <taxon>Arthropoda</taxon>
        <taxon>Crustacea</taxon>
        <taxon>Multicrustacea</taxon>
        <taxon>Malacostraca</taxon>
        <taxon>Eumalacostraca</taxon>
        <taxon>Eucarida</taxon>
        <taxon>Euphausiacea</taxon>
        <taxon>Euphausiidae</taxon>
        <taxon>Meganyctiphanes</taxon>
    </lineage>
</organism>
<evidence type="ECO:0000313" key="5">
    <source>
        <dbReference type="EMBL" id="CAL4119924.1"/>
    </source>
</evidence>
<dbReference type="Gene3D" id="2.60.120.290">
    <property type="entry name" value="Spermadhesin, CUB domain"/>
    <property type="match status" value="1"/>
</dbReference>